<dbReference type="SUPFAM" id="SSF53098">
    <property type="entry name" value="Ribonuclease H-like"/>
    <property type="match status" value="1"/>
</dbReference>
<comment type="function">
    <text evidence="1">DNA polymerase III is a complex, multichain enzyme responsible for most of the replicative synthesis in bacteria. The epsilon subunit contain the editing function and is a proofreading 3'-5' exonuclease.</text>
</comment>
<dbReference type="NCBIfam" id="TIGR00573">
    <property type="entry name" value="dnaq"/>
    <property type="match status" value="1"/>
</dbReference>
<accession>A0A3D8IVM1</accession>
<evidence type="ECO:0000256" key="2">
    <source>
        <dbReference type="ARBA" id="ARBA00026073"/>
    </source>
</evidence>
<dbReference type="GO" id="GO:0005829">
    <property type="term" value="C:cytosol"/>
    <property type="evidence" value="ECO:0007669"/>
    <property type="project" value="TreeGrafter"/>
</dbReference>
<dbReference type="Pfam" id="PF00929">
    <property type="entry name" value="RNase_T"/>
    <property type="match status" value="1"/>
</dbReference>
<dbReference type="InterPro" id="IPR036397">
    <property type="entry name" value="RNaseH_sf"/>
</dbReference>
<dbReference type="InterPro" id="IPR012337">
    <property type="entry name" value="RNaseH-like_sf"/>
</dbReference>
<sequence>MQALENKSIPLHEFISLCSEDEVLRNLAICDHSLEFLHTIGLDISLINQEVFLGSLKRSLKDQIFCFVDIESSGADPRISQILEIGAIKYCNGKVLDRFESYVRASNVPEIIQEITGITPEALCDAPQEKEVLQSFRKFLGDSIFVAHNVGFDYTFLDYCYCRFFGVGLYNQKLCTIELAKRSIVAPRYGLNFLNNFLEIHTPQVHRAYADAYTCMRIFEKSLKNVDACFFSAQSLLNFSQKAKSLKNLDENS</sequence>
<evidence type="ECO:0000313" key="5">
    <source>
        <dbReference type="Proteomes" id="UP000257067"/>
    </source>
</evidence>
<organism evidence="4 5">
    <name type="scientific">Helicobacter cholecystus</name>
    <dbReference type="NCBI Taxonomy" id="45498"/>
    <lineage>
        <taxon>Bacteria</taxon>
        <taxon>Pseudomonadati</taxon>
        <taxon>Campylobacterota</taxon>
        <taxon>Epsilonproteobacteria</taxon>
        <taxon>Campylobacterales</taxon>
        <taxon>Helicobacteraceae</taxon>
        <taxon>Helicobacter</taxon>
    </lineage>
</organism>
<dbReference type="PANTHER" id="PTHR30231">
    <property type="entry name" value="DNA POLYMERASE III SUBUNIT EPSILON"/>
    <property type="match status" value="1"/>
</dbReference>
<comment type="caution">
    <text evidence="4">The sequence shown here is derived from an EMBL/GenBank/DDBJ whole genome shotgun (WGS) entry which is preliminary data.</text>
</comment>
<dbReference type="PANTHER" id="PTHR30231:SF41">
    <property type="entry name" value="DNA POLYMERASE III SUBUNIT EPSILON"/>
    <property type="match status" value="1"/>
</dbReference>
<keyword evidence="4" id="KW-0540">Nuclease</keyword>
<evidence type="ECO:0000259" key="3">
    <source>
        <dbReference type="SMART" id="SM00479"/>
    </source>
</evidence>
<reference evidence="4 5" key="1">
    <citation type="submission" date="2018-04" db="EMBL/GenBank/DDBJ databases">
        <title>Novel Campyloabacter and Helicobacter Species and Strains.</title>
        <authorList>
            <person name="Mannion A.J."/>
            <person name="Shen Z."/>
            <person name="Fox J.G."/>
        </authorList>
    </citation>
    <scope>NUCLEOTIDE SEQUENCE [LARGE SCALE GENOMIC DNA]</scope>
    <source>
        <strain evidence="4 5">ATCC 700242</strain>
    </source>
</reference>
<comment type="subunit">
    <text evidence="2">DNA polymerase III contains a core (composed of alpha, epsilon and theta chains) that associates with a tau subunit. This core dimerizes to form the POLIII' complex. PolIII' associates with the gamma complex (composed of gamma, delta, delta', psi and chi chains) and with the beta chain to form the complete DNA polymerase III complex.</text>
</comment>
<dbReference type="GO" id="GO:0003677">
    <property type="term" value="F:DNA binding"/>
    <property type="evidence" value="ECO:0007669"/>
    <property type="project" value="InterPro"/>
</dbReference>
<gene>
    <name evidence="4" type="ORF">CQA62_03640</name>
</gene>
<proteinExistence type="predicted"/>
<dbReference type="GO" id="GO:0003887">
    <property type="term" value="F:DNA-directed DNA polymerase activity"/>
    <property type="evidence" value="ECO:0007669"/>
    <property type="project" value="InterPro"/>
</dbReference>
<dbReference type="CDD" id="cd06127">
    <property type="entry name" value="DEDDh"/>
    <property type="match status" value="1"/>
</dbReference>
<dbReference type="EMBL" id="NXLU01000003">
    <property type="protein sequence ID" value="RDU69317.1"/>
    <property type="molecule type" value="Genomic_DNA"/>
</dbReference>
<dbReference type="Proteomes" id="UP000257067">
    <property type="component" value="Unassembled WGS sequence"/>
</dbReference>
<dbReference type="OrthoDB" id="9804290at2"/>
<dbReference type="GO" id="GO:0008408">
    <property type="term" value="F:3'-5' exonuclease activity"/>
    <property type="evidence" value="ECO:0007669"/>
    <property type="project" value="TreeGrafter"/>
</dbReference>
<keyword evidence="4" id="KW-0378">Hydrolase</keyword>
<dbReference type="FunFam" id="3.30.420.10:FF:000045">
    <property type="entry name" value="3'-5' exonuclease DinG"/>
    <property type="match status" value="1"/>
</dbReference>
<dbReference type="GO" id="GO:0045004">
    <property type="term" value="P:DNA replication proofreading"/>
    <property type="evidence" value="ECO:0007669"/>
    <property type="project" value="TreeGrafter"/>
</dbReference>
<feature type="domain" description="Exonuclease" evidence="3">
    <location>
        <begin position="64"/>
        <end position="228"/>
    </location>
</feature>
<protein>
    <submittedName>
        <fullName evidence="4">3'-5' exonuclease</fullName>
    </submittedName>
</protein>
<dbReference type="InterPro" id="IPR013520">
    <property type="entry name" value="Ribonucl_H"/>
</dbReference>
<keyword evidence="5" id="KW-1185">Reference proteome</keyword>
<dbReference type="SMART" id="SM00479">
    <property type="entry name" value="EXOIII"/>
    <property type="match status" value="1"/>
</dbReference>
<dbReference type="InterPro" id="IPR006054">
    <property type="entry name" value="DnaQ"/>
</dbReference>
<dbReference type="Gene3D" id="3.30.420.10">
    <property type="entry name" value="Ribonuclease H-like superfamily/Ribonuclease H"/>
    <property type="match status" value="1"/>
</dbReference>
<name>A0A3D8IVM1_9HELI</name>
<evidence type="ECO:0000313" key="4">
    <source>
        <dbReference type="EMBL" id="RDU69317.1"/>
    </source>
</evidence>
<keyword evidence="4" id="KW-0269">Exonuclease</keyword>
<dbReference type="AlphaFoldDB" id="A0A3D8IVM1"/>
<dbReference type="NCBIfam" id="NF006316">
    <property type="entry name" value="PRK08517.1"/>
    <property type="match status" value="1"/>
</dbReference>
<evidence type="ECO:0000256" key="1">
    <source>
        <dbReference type="ARBA" id="ARBA00025483"/>
    </source>
</evidence>